<gene>
    <name evidence="14" type="primary">fluC</name>
    <name evidence="14" type="synonym">crcB</name>
    <name evidence="15" type="ORF">DPCES_2325</name>
</gene>
<keyword evidence="2 14" id="KW-0813">Transport</keyword>
<comment type="catalytic activity">
    <reaction evidence="12">
        <text>fluoride(in) = fluoride(out)</text>
        <dbReference type="Rhea" id="RHEA:76159"/>
        <dbReference type="ChEBI" id="CHEBI:17051"/>
    </reaction>
    <physiologicalReaction direction="left-to-right" evidence="12">
        <dbReference type="Rhea" id="RHEA:76160"/>
    </physiologicalReaction>
</comment>
<evidence type="ECO:0000256" key="12">
    <source>
        <dbReference type="ARBA" id="ARBA00035585"/>
    </source>
</evidence>
<evidence type="ECO:0000256" key="10">
    <source>
        <dbReference type="ARBA" id="ARBA00023303"/>
    </source>
</evidence>
<keyword evidence="4 14" id="KW-0812">Transmembrane</keyword>
<keyword evidence="9 14" id="KW-0472">Membrane</keyword>
<evidence type="ECO:0000256" key="4">
    <source>
        <dbReference type="ARBA" id="ARBA00022692"/>
    </source>
</evidence>
<dbReference type="PANTHER" id="PTHR28259">
    <property type="entry name" value="FLUORIDE EXPORT PROTEIN 1-RELATED"/>
    <property type="match status" value="1"/>
</dbReference>
<evidence type="ECO:0000256" key="14">
    <source>
        <dbReference type="HAMAP-Rule" id="MF_00454"/>
    </source>
</evidence>
<evidence type="ECO:0000256" key="8">
    <source>
        <dbReference type="ARBA" id="ARBA00023065"/>
    </source>
</evidence>
<keyword evidence="5 14" id="KW-0479">Metal-binding</keyword>
<comment type="similarity">
    <text evidence="11 14">Belongs to the fluoride channel Fluc/FEX (TC 1.A.43) family.</text>
</comment>
<evidence type="ECO:0000256" key="13">
    <source>
        <dbReference type="ARBA" id="ARBA00049940"/>
    </source>
</evidence>
<accession>A0A098B1I4</accession>
<evidence type="ECO:0000256" key="6">
    <source>
        <dbReference type="ARBA" id="ARBA00022989"/>
    </source>
</evidence>
<dbReference type="Pfam" id="PF02537">
    <property type="entry name" value="CRCB"/>
    <property type="match status" value="1"/>
</dbReference>
<keyword evidence="6 14" id="KW-1133">Transmembrane helix</keyword>
<evidence type="ECO:0000256" key="3">
    <source>
        <dbReference type="ARBA" id="ARBA00022475"/>
    </source>
</evidence>
<keyword evidence="7 14" id="KW-0915">Sodium</keyword>
<comment type="activity regulation">
    <text evidence="14">Na(+) is not transported, but it plays an essential structural role and its presence is essential for fluoride channel function.</text>
</comment>
<keyword evidence="10 14" id="KW-0407">Ion channel</keyword>
<evidence type="ECO:0000256" key="11">
    <source>
        <dbReference type="ARBA" id="ARBA00035120"/>
    </source>
</evidence>
<feature type="binding site" evidence="14">
    <location>
        <position position="72"/>
    </location>
    <ligand>
        <name>Na(+)</name>
        <dbReference type="ChEBI" id="CHEBI:29101"/>
        <note>structural</note>
    </ligand>
</feature>
<comment type="function">
    <text evidence="13 14">Fluoride-specific ion channel. Important for reducing fluoride concentration in the cell, thus reducing its toxicity.</text>
</comment>
<feature type="transmembrane region" description="Helical" evidence="14">
    <location>
        <begin position="35"/>
        <end position="55"/>
    </location>
</feature>
<evidence type="ECO:0000256" key="2">
    <source>
        <dbReference type="ARBA" id="ARBA00022448"/>
    </source>
</evidence>
<comment type="subcellular location">
    <subcellularLocation>
        <location evidence="1 14">Cell membrane</location>
        <topology evidence="1 14">Multi-pass membrane protein</topology>
    </subcellularLocation>
</comment>
<dbReference type="PANTHER" id="PTHR28259:SF16">
    <property type="entry name" value="FLUORIDE-SPECIFIC ION CHANNEL FLUC 2"/>
    <property type="match status" value="1"/>
</dbReference>
<feature type="transmembrane region" description="Helical" evidence="14">
    <location>
        <begin position="93"/>
        <end position="114"/>
    </location>
</feature>
<keyword evidence="3 14" id="KW-1003">Cell membrane</keyword>
<evidence type="ECO:0000256" key="1">
    <source>
        <dbReference type="ARBA" id="ARBA00004651"/>
    </source>
</evidence>
<keyword evidence="8 14" id="KW-0406">Ion transport</keyword>
<dbReference type="HAMAP" id="MF_00454">
    <property type="entry name" value="FluC"/>
    <property type="match status" value="1"/>
</dbReference>
<dbReference type="GO" id="GO:0140114">
    <property type="term" value="P:cellular detoxification of fluoride"/>
    <property type="evidence" value="ECO:0007669"/>
    <property type="project" value="UniProtKB-UniRule"/>
</dbReference>
<feature type="transmembrane region" description="Helical" evidence="14">
    <location>
        <begin position="61"/>
        <end position="81"/>
    </location>
</feature>
<evidence type="ECO:0000256" key="5">
    <source>
        <dbReference type="ARBA" id="ARBA00022723"/>
    </source>
</evidence>
<name>A0A098B1I4_DESHA</name>
<dbReference type="GO" id="GO:0062054">
    <property type="term" value="F:fluoride channel activity"/>
    <property type="evidence" value="ECO:0007669"/>
    <property type="project" value="UniProtKB-UniRule"/>
</dbReference>
<organism evidence="15">
    <name type="scientific">Desulfitobacterium hafniense</name>
    <name type="common">Desulfitobacterium frappieri</name>
    <dbReference type="NCBI Taxonomy" id="49338"/>
    <lineage>
        <taxon>Bacteria</taxon>
        <taxon>Bacillati</taxon>
        <taxon>Bacillota</taxon>
        <taxon>Clostridia</taxon>
        <taxon>Eubacteriales</taxon>
        <taxon>Desulfitobacteriaceae</taxon>
        <taxon>Desulfitobacterium</taxon>
    </lineage>
</organism>
<feature type="binding site" evidence="14">
    <location>
        <position position="69"/>
    </location>
    <ligand>
        <name>Na(+)</name>
        <dbReference type="ChEBI" id="CHEBI:29101"/>
        <note>structural</note>
    </ligand>
</feature>
<evidence type="ECO:0000256" key="7">
    <source>
        <dbReference type="ARBA" id="ARBA00023053"/>
    </source>
</evidence>
<dbReference type="NCBIfam" id="TIGR00494">
    <property type="entry name" value="crcB"/>
    <property type="match status" value="1"/>
</dbReference>
<sequence>MMASHILLVGIGGFCGAIVRYFFSRKLNSGKLPVGTLTVNLSGAFLLGAMAGANLSTTTTLLLGTGFLGAFTTFSTLKLEMAQLQLKKEHRLFILYTTITYGGGIALAYLGYWLSSFFR</sequence>
<dbReference type="GO" id="GO:0046872">
    <property type="term" value="F:metal ion binding"/>
    <property type="evidence" value="ECO:0007669"/>
    <property type="project" value="UniProtKB-KW"/>
</dbReference>
<dbReference type="GO" id="GO:0005886">
    <property type="term" value="C:plasma membrane"/>
    <property type="evidence" value="ECO:0007669"/>
    <property type="project" value="UniProtKB-SubCell"/>
</dbReference>
<dbReference type="InterPro" id="IPR003691">
    <property type="entry name" value="FluC"/>
</dbReference>
<protein>
    <recommendedName>
        <fullName evidence="14">Fluoride-specific ion channel FluC</fullName>
    </recommendedName>
</protein>
<evidence type="ECO:0000313" key="15">
    <source>
        <dbReference type="EMBL" id="CDX02212.1"/>
    </source>
</evidence>
<evidence type="ECO:0000256" key="9">
    <source>
        <dbReference type="ARBA" id="ARBA00023136"/>
    </source>
</evidence>
<dbReference type="AlphaFoldDB" id="A0A098B1I4"/>
<proteinExistence type="inferred from homology"/>
<feature type="transmembrane region" description="Helical" evidence="14">
    <location>
        <begin position="6"/>
        <end position="23"/>
    </location>
</feature>
<dbReference type="EMBL" id="LK996017">
    <property type="protein sequence ID" value="CDX02212.1"/>
    <property type="molecule type" value="Genomic_DNA"/>
</dbReference>
<dbReference type="PATRIC" id="fig|49338.4.peg.2501"/>
<reference evidence="15" key="1">
    <citation type="submission" date="2014-07" db="EMBL/GenBank/DDBJ databases">
        <authorList>
            <person name="Hornung V.Bastian."/>
        </authorList>
    </citation>
    <scope>NUCLEOTIDE SEQUENCE</scope>
    <source>
        <strain evidence="15">PCE-S</strain>
    </source>
</reference>